<evidence type="ECO:0000313" key="2">
    <source>
        <dbReference type="Proteomes" id="UP000444980"/>
    </source>
</evidence>
<name>A0A7I9V2F9_9ACTN</name>
<comment type="caution">
    <text evidence="1">The sequence shown here is derived from an EMBL/GenBank/DDBJ whole genome shotgun (WGS) entry which is preliminary data.</text>
</comment>
<dbReference type="EMBL" id="BJOU01000017">
    <property type="protein sequence ID" value="GED99229.1"/>
    <property type="molecule type" value="Genomic_DNA"/>
</dbReference>
<dbReference type="RefSeq" id="WP_161928532.1">
    <property type="nucleotide sequence ID" value="NZ_BJOU01000017.1"/>
</dbReference>
<accession>A0A7I9V2F9</accession>
<proteinExistence type="predicted"/>
<protein>
    <recommendedName>
        <fullName evidence="3">Cyclase</fullName>
    </recommendedName>
</protein>
<organism evidence="1 2">
    <name type="scientific">Gordonia crocea</name>
    <dbReference type="NCBI Taxonomy" id="589162"/>
    <lineage>
        <taxon>Bacteria</taxon>
        <taxon>Bacillati</taxon>
        <taxon>Actinomycetota</taxon>
        <taxon>Actinomycetes</taxon>
        <taxon>Mycobacteriales</taxon>
        <taxon>Gordoniaceae</taxon>
        <taxon>Gordonia</taxon>
    </lineage>
</organism>
<dbReference type="Proteomes" id="UP000444980">
    <property type="component" value="Unassembled WGS sequence"/>
</dbReference>
<dbReference type="SUPFAM" id="SSF55961">
    <property type="entry name" value="Bet v1-like"/>
    <property type="match status" value="1"/>
</dbReference>
<sequence>MAVVSISTELPLSAARARAMAAVPEVMLFVLAPVLTFSMEQAPPPGEAVTPGFTATGRVWWLGVIPSWRHTISVVRLDESEVYTNEHGGPVDTWNHRLRFEPLGPDRCRYTDEIEVADGPRGALTRVFVRLMFAHRHRRWQTLAAVVNAIDTPAT</sequence>
<gene>
    <name evidence="1" type="ORF">nbrc107697_32680</name>
</gene>
<evidence type="ECO:0008006" key="3">
    <source>
        <dbReference type="Google" id="ProtNLM"/>
    </source>
</evidence>
<keyword evidence="2" id="KW-1185">Reference proteome</keyword>
<reference evidence="2" key="1">
    <citation type="submission" date="2019-06" db="EMBL/GenBank/DDBJ databases">
        <title>Gordonia isolated from sludge of a wastewater treatment plant.</title>
        <authorList>
            <person name="Tamura T."/>
            <person name="Aoyama K."/>
            <person name="Kang Y."/>
            <person name="Saito S."/>
            <person name="Akiyama N."/>
            <person name="Yazawa K."/>
            <person name="Gonoi T."/>
            <person name="Mikami Y."/>
        </authorList>
    </citation>
    <scope>NUCLEOTIDE SEQUENCE [LARGE SCALE GENOMIC DNA]</scope>
    <source>
        <strain evidence="2">NBRC 107697</strain>
    </source>
</reference>
<evidence type="ECO:0000313" key="1">
    <source>
        <dbReference type="EMBL" id="GED99229.1"/>
    </source>
</evidence>
<dbReference type="AlphaFoldDB" id="A0A7I9V2F9"/>
<dbReference type="OrthoDB" id="4742762at2"/>